<dbReference type="SUPFAM" id="SSF52374">
    <property type="entry name" value="Nucleotidylyl transferase"/>
    <property type="match status" value="1"/>
</dbReference>
<evidence type="ECO:0000313" key="11">
    <source>
        <dbReference type="EMBL" id="WOS96192.1"/>
    </source>
</evidence>
<dbReference type="HAMAP" id="MF_00151">
    <property type="entry name" value="PPAT_bact"/>
    <property type="match status" value="1"/>
</dbReference>
<dbReference type="RefSeq" id="WP_102167248.1">
    <property type="nucleotide sequence ID" value="NZ_CP136964.1"/>
</dbReference>
<keyword evidence="5 9" id="KW-0067">ATP-binding</keyword>
<comment type="subcellular location">
    <subcellularLocation>
        <location evidence="9">Cytoplasm</location>
    </subcellularLocation>
</comment>
<feature type="binding site" evidence="9">
    <location>
        <begin position="12"/>
        <end position="13"/>
    </location>
    <ligand>
        <name>ATP</name>
        <dbReference type="ChEBI" id="CHEBI:30616"/>
    </ligand>
</feature>
<evidence type="ECO:0000256" key="8">
    <source>
        <dbReference type="ARBA" id="ARBA00029346"/>
    </source>
</evidence>
<comment type="catalytic activity">
    <reaction evidence="8 9">
        <text>(R)-4'-phosphopantetheine + ATP + H(+) = 3'-dephospho-CoA + diphosphate</text>
        <dbReference type="Rhea" id="RHEA:19801"/>
        <dbReference type="ChEBI" id="CHEBI:15378"/>
        <dbReference type="ChEBI" id="CHEBI:30616"/>
        <dbReference type="ChEBI" id="CHEBI:33019"/>
        <dbReference type="ChEBI" id="CHEBI:57328"/>
        <dbReference type="ChEBI" id="CHEBI:61723"/>
        <dbReference type="EC" id="2.7.7.3"/>
    </reaction>
</comment>
<organism evidence="11 12">
    <name type="scientific">Nosocomiicoccus massiliensis</name>
    <dbReference type="NCBI Taxonomy" id="1232430"/>
    <lineage>
        <taxon>Bacteria</taxon>
        <taxon>Bacillati</taxon>
        <taxon>Bacillota</taxon>
        <taxon>Bacilli</taxon>
        <taxon>Bacillales</taxon>
        <taxon>Staphylococcaceae</taxon>
        <taxon>Nosocomiicoccus</taxon>
    </lineage>
</organism>
<keyword evidence="3 9" id="KW-0548">Nucleotidyltransferase</keyword>
<dbReference type="PRINTS" id="PR01020">
    <property type="entry name" value="LPSBIOSNTHSS"/>
</dbReference>
<comment type="function">
    <text evidence="9">Reversibly transfers an adenylyl group from ATP to 4'-phosphopantetheine, yielding dephospho-CoA (dPCoA) and pyrophosphate.</text>
</comment>
<keyword evidence="2 9" id="KW-0808">Transferase</keyword>
<evidence type="ECO:0000256" key="5">
    <source>
        <dbReference type="ARBA" id="ARBA00022840"/>
    </source>
</evidence>
<feature type="binding site" evidence="9">
    <location>
        <position position="76"/>
    </location>
    <ligand>
        <name>substrate</name>
    </ligand>
</feature>
<dbReference type="AlphaFoldDB" id="A0AAF0YKU0"/>
<keyword evidence="12" id="KW-1185">Reference proteome</keyword>
<gene>
    <name evidence="9 11" type="primary">coaD</name>
    <name evidence="11" type="ORF">CJ229_000180</name>
</gene>
<dbReference type="EMBL" id="CP136964">
    <property type="protein sequence ID" value="WOS96192.1"/>
    <property type="molecule type" value="Genomic_DNA"/>
</dbReference>
<dbReference type="NCBIfam" id="TIGR01510">
    <property type="entry name" value="coaD_prev_kdtB"/>
    <property type="match status" value="1"/>
</dbReference>
<comment type="pathway">
    <text evidence="9">Cofactor biosynthesis; coenzyme A biosynthesis; CoA from (R)-pantothenate: step 4/5.</text>
</comment>
<comment type="cofactor">
    <cofactor evidence="9">
        <name>Mg(2+)</name>
        <dbReference type="ChEBI" id="CHEBI:18420"/>
    </cofactor>
</comment>
<dbReference type="GO" id="GO:0015937">
    <property type="term" value="P:coenzyme A biosynthetic process"/>
    <property type="evidence" value="ECO:0007669"/>
    <property type="project" value="UniProtKB-UniRule"/>
</dbReference>
<evidence type="ECO:0000256" key="9">
    <source>
        <dbReference type="HAMAP-Rule" id="MF_00151"/>
    </source>
</evidence>
<name>A0AAF0YKU0_9STAP</name>
<reference evidence="12" key="1">
    <citation type="submission" date="2017-09" db="EMBL/GenBank/DDBJ databases">
        <title>Bacterial strain isolated from the female urinary microbiota.</title>
        <authorList>
            <person name="Thomas-White K."/>
            <person name="Kumar N."/>
            <person name="Forster S."/>
            <person name="Putonti C."/>
            <person name="Lawley T."/>
            <person name="Wolfe A.J."/>
        </authorList>
    </citation>
    <scope>NUCLEOTIDE SEQUENCE [LARGE SCALE GENOMIC DNA]</scope>
    <source>
        <strain evidence="12">UMB0959</strain>
    </source>
</reference>
<feature type="binding site" evidence="9">
    <location>
        <position position="101"/>
    </location>
    <ligand>
        <name>ATP</name>
        <dbReference type="ChEBI" id="CHEBI:30616"/>
    </ligand>
</feature>
<dbReference type="NCBIfam" id="TIGR00125">
    <property type="entry name" value="cyt_tran_rel"/>
    <property type="match status" value="1"/>
</dbReference>
<evidence type="ECO:0000313" key="12">
    <source>
        <dbReference type="Proteomes" id="UP000243626"/>
    </source>
</evidence>
<dbReference type="InterPro" id="IPR014729">
    <property type="entry name" value="Rossmann-like_a/b/a_fold"/>
</dbReference>
<dbReference type="Proteomes" id="UP000243626">
    <property type="component" value="Chromosome"/>
</dbReference>
<evidence type="ECO:0000256" key="2">
    <source>
        <dbReference type="ARBA" id="ARBA00022679"/>
    </source>
</evidence>
<comment type="similarity">
    <text evidence="9">Belongs to the bacterial CoaD family.</text>
</comment>
<dbReference type="PANTHER" id="PTHR21342:SF1">
    <property type="entry name" value="PHOSPHOPANTETHEINE ADENYLYLTRANSFERASE"/>
    <property type="match status" value="1"/>
</dbReference>
<comment type="subunit">
    <text evidence="9">Homohexamer.</text>
</comment>
<dbReference type="GO" id="GO:0005524">
    <property type="term" value="F:ATP binding"/>
    <property type="evidence" value="ECO:0007669"/>
    <property type="project" value="UniProtKB-KW"/>
</dbReference>
<evidence type="ECO:0000256" key="6">
    <source>
        <dbReference type="ARBA" id="ARBA00022842"/>
    </source>
</evidence>
<feature type="binding site" evidence="9">
    <location>
        <position position="12"/>
    </location>
    <ligand>
        <name>substrate</name>
    </ligand>
</feature>
<dbReference type="Pfam" id="PF01467">
    <property type="entry name" value="CTP_transf_like"/>
    <property type="match status" value="1"/>
</dbReference>
<dbReference type="InterPro" id="IPR001980">
    <property type="entry name" value="PPAT"/>
</dbReference>
<dbReference type="EC" id="2.7.7.3" evidence="9"/>
<feature type="binding site" evidence="9">
    <location>
        <position position="44"/>
    </location>
    <ligand>
        <name>substrate</name>
    </ligand>
</feature>
<feature type="domain" description="Cytidyltransferase-like" evidence="10">
    <location>
        <begin position="9"/>
        <end position="135"/>
    </location>
</feature>
<dbReference type="GO" id="GO:0005737">
    <property type="term" value="C:cytoplasm"/>
    <property type="evidence" value="ECO:0007669"/>
    <property type="project" value="UniProtKB-SubCell"/>
</dbReference>
<dbReference type="InterPro" id="IPR004821">
    <property type="entry name" value="Cyt_trans-like"/>
</dbReference>
<feature type="binding site" evidence="9">
    <location>
        <begin position="91"/>
        <end position="93"/>
    </location>
    <ligand>
        <name>ATP</name>
        <dbReference type="ChEBI" id="CHEBI:30616"/>
    </ligand>
</feature>
<feature type="binding site" evidence="9">
    <location>
        <begin position="126"/>
        <end position="132"/>
    </location>
    <ligand>
        <name>ATP</name>
        <dbReference type="ChEBI" id="CHEBI:30616"/>
    </ligand>
</feature>
<keyword evidence="7 9" id="KW-0173">Coenzyme A biosynthesis</keyword>
<evidence type="ECO:0000256" key="3">
    <source>
        <dbReference type="ARBA" id="ARBA00022695"/>
    </source>
</evidence>
<reference evidence="11 12" key="2">
    <citation type="submission" date="2023-10" db="EMBL/GenBank/DDBJ databases">
        <authorList>
            <person name="Choi B."/>
        </authorList>
    </citation>
    <scope>NUCLEOTIDE SEQUENCE [LARGE SCALE GENOMIC DNA]</scope>
    <source>
        <strain evidence="11 12">UMB0959</strain>
    </source>
</reference>
<dbReference type="CDD" id="cd02163">
    <property type="entry name" value="PPAT"/>
    <property type="match status" value="1"/>
</dbReference>
<feature type="site" description="Transition state stabilizer" evidence="9">
    <location>
        <position position="20"/>
    </location>
</feature>
<protein>
    <recommendedName>
        <fullName evidence="9">Phosphopantetheine adenylyltransferase</fullName>
        <ecNumber evidence="9">2.7.7.3</ecNumber>
    </recommendedName>
    <alternativeName>
        <fullName evidence="9">Dephospho-CoA pyrophosphorylase</fullName>
    </alternativeName>
    <alternativeName>
        <fullName evidence="9">Pantetheine-phosphate adenylyltransferase</fullName>
        <shortName evidence="9">PPAT</shortName>
    </alternativeName>
</protein>
<proteinExistence type="inferred from homology"/>
<evidence type="ECO:0000256" key="1">
    <source>
        <dbReference type="ARBA" id="ARBA00022490"/>
    </source>
</evidence>
<keyword evidence="1 9" id="KW-0963">Cytoplasm</keyword>
<evidence type="ECO:0000256" key="7">
    <source>
        <dbReference type="ARBA" id="ARBA00022993"/>
    </source>
</evidence>
<accession>A0AAF0YKU0</accession>
<dbReference type="GO" id="GO:0004595">
    <property type="term" value="F:pantetheine-phosphate adenylyltransferase activity"/>
    <property type="evidence" value="ECO:0007669"/>
    <property type="project" value="UniProtKB-UniRule"/>
</dbReference>
<sequence length="165" mass="18660">MTKKKIAVCSGSFDPITYGHIDIIERASRIFDVVYVCVSHNQTKKGLFTPDERVHLIEETISHIDNTKVDKHEGLLIDFCKKVDADAIVRGLRAVSDFEYEMQMASMNRKLAENIETLFIMTNNKYSFISSSIAKDVAKHHGKISDVVPPVVEEALVEKFKTLES</sequence>
<dbReference type="KEGG" id="nmy:CJ229_000180"/>
<dbReference type="PANTHER" id="PTHR21342">
    <property type="entry name" value="PHOSPHOPANTETHEINE ADENYLYLTRANSFERASE"/>
    <property type="match status" value="1"/>
</dbReference>
<evidence type="ECO:0000259" key="10">
    <source>
        <dbReference type="Pfam" id="PF01467"/>
    </source>
</evidence>
<feature type="binding site" evidence="9">
    <location>
        <position position="90"/>
    </location>
    <ligand>
        <name>substrate</name>
    </ligand>
</feature>
<keyword evidence="4 9" id="KW-0547">Nucleotide-binding</keyword>
<evidence type="ECO:0000256" key="4">
    <source>
        <dbReference type="ARBA" id="ARBA00022741"/>
    </source>
</evidence>
<keyword evidence="6 9" id="KW-0460">Magnesium</keyword>
<feature type="binding site" evidence="9">
    <location>
        <position position="20"/>
    </location>
    <ligand>
        <name>ATP</name>
        <dbReference type="ChEBI" id="CHEBI:30616"/>
    </ligand>
</feature>
<dbReference type="Gene3D" id="3.40.50.620">
    <property type="entry name" value="HUPs"/>
    <property type="match status" value="1"/>
</dbReference>